<dbReference type="OrthoDB" id="1937002at2759"/>
<dbReference type="GO" id="GO:0006351">
    <property type="term" value="P:DNA-templated transcription"/>
    <property type="evidence" value="ECO:0007669"/>
    <property type="project" value="UniProtKB-UniRule"/>
</dbReference>
<comment type="caution">
    <text evidence="9">The sequence shown here is derived from an EMBL/GenBank/DDBJ whole genome shotgun (WGS) entry which is preliminary data.</text>
</comment>
<comment type="similarity">
    <text evidence="2 5">Belongs to the GRF family.</text>
</comment>
<comment type="domain">
    <text evidence="5">The QLQ domain and WRC domain may be involved in protein-protein interaction and DNA-binding, respectively.</text>
</comment>
<feature type="short sequence motif" description="Bipartite nuclear localization signal" evidence="4">
    <location>
        <begin position="179"/>
        <end position="189"/>
    </location>
</feature>
<dbReference type="AlphaFoldDB" id="A0A2C9WHK8"/>
<feature type="region of interest" description="Disordered" evidence="6">
    <location>
        <begin position="338"/>
        <end position="382"/>
    </location>
</feature>
<dbReference type="GO" id="GO:0005524">
    <property type="term" value="F:ATP binding"/>
    <property type="evidence" value="ECO:0007669"/>
    <property type="project" value="UniProtKB-UniRule"/>
</dbReference>
<dbReference type="EMBL" id="CM004387">
    <property type="protein sequence ID" value="OAY59570.1"/>
    <property type="molecule type" value="Genomic_DNA"/>
</dbReference>
<keyword evidence="5" id="KW-0804">Transcription</keyword>
<sequence>MATDGFSFVDKVERNSNSSSDCARTVMVDQYDHYHPFPSCGLGGGGGDGPTRYINRCISSDIYDVVVAGGGGGAPGGAADGLRTLQPFDISPSQTAITAFKSPGIMASSMGFPFTIAQWKELERQALIYKYMMASVPVPSHLLFPNPRNLDSDQAACRSSLGGGLNLKFTNGADLQPGRCRRTDGKKWRCSRDVAPDQKYCERHMHRGRPRSRKPVELQANTDINNSKKKTRYTPAISAESPVPAAVGSQFLGTISHPYLQASDKVANFDASLSFASAFKEPRSLEWLIKGEPADQQWHHGGEALNLNSYGNFSAGDDQQSNHSTLFLNGTPRGFIDAWSNGASDDQSETSRNTGSGVSSNGKLSQSSLSLSMGGFNSMDDEKGQIQMGLGLIESDQNRECSTKSLGLAPASWTGATPGGPLAEVIQLSSANTGSQSSPAAENGESGSPPATAVSSPSGVLQKTLASFSDSSSNSSPVMASSQKAKSEIGLLWLN</sequence>
<dbReference type="PANTHER" id="PTHR31602">
    <property type="entry name" value="GROWTH-REGULATING FACTOR 5"/>
    <property type="match status" value="1"/>
</dbReference>
<feature type="domain" description="QLQ" evidence="7">
    <location>
        <begin position="113"/>
        <end position="148"/>
    </location>
</feature>
<keyword evidence="10" id="KW-1185">Reference proteome</keyword>
<accession>A0A2C9WHK8</accession>
<evidence type="ECO:0000256" key="2">
    <source>
        <dbReference type="ARBA" id="ARBA00008122"/>
    </source>
</evidence>
<feature type="compositionally biased region" description="Low complexity" evidence="6">
    <location>
        <begin position="467"/>
        <end position="482"/>
    </location>
</feature>
<feature type="short sequence motif" description="Bipartite nuclear localization signal" evidence="4">
    <location>
        <begin position="207"/>
        <end position="214"/>
    </location>
</feature>
<evidence type="ECO:0000259" key="7">
    <source>
        <dbReference type="PROSITE" id="PS51666"/>
    </source>
</evidence>
<feature type="compositionally biased region" description="Polar residues" evidence="6">
    <location>
        <begin position="453"/>
        <end position="466"/>
    </location>
</feature>
<name>A0A2C9WHK8_MANES</name>
<dbReference type="Proteomes" id="UP000091857">
    <property type="component" value="Chromosome 1"/>
</dbReference>
<organism evidence="9 10">
    <name type="scientific">Manihot esculenta</name>
    <name type="common">Cassava</name>
    <name type="synonym">Jatropha manihot</name>
    <dbReference type="NCBI Taxonomy" id="3983"/>
    <lineage>
        <taxon>Eukaryota</taxon>
        <taxon>Viridiplantae</taxon>
        <taxon>Streptophyta</taxon>
        <taxon>Embryophyta</taxon>
        <taxon>Tracheophyta</taxon>
        <taxon>Spermatophyta</taxon>
        <taxon>Magnoliopsida</taxon>
        <taxon>eudicotyledons</taxon>
        <taxon>Gunneridae</taxon>
        <taxon>Pentapetalae</taxon>
        <taxon>rosids</taxon>
        <taxon>fabids</taxon>
        <taxon>Malpighiales</taxon>
        <taxon>Euphorbiaceae</taxon>
        <taxon>Crotonoideae</taxon>
        <taxon>Manihoteae</taxon>
        <taxon>Manihot</taxon>
    </lineage>
</organism>
<dbReference type="Pfam" id="PF08880">
    <property type="entry name" value="QLQ"/>
    <property type="match status" value="1"/>
</dbReference>
<evidence type="ECO:0000256" key="6">
    <source>
        <dbReference type="SAM" id="MobiDB-lite"/>
    </source>
</evidence>
<keyword evidence="5" id="KW-0805">Transcription regulation</keyword>
<feature type="domain" description="WRC" evidence="8">
    <location>
        <begin position="174"/>
        <end position="218"/>
    </location>
</feature>
<feature type="region of interest" description="Disordered" evidence="6">
    <location>
        <begin position="431"/>
        <end position="489"/>
    </location>
</feature>
<comment type="subcellular location">
    <subcellularLocation>
        <location evidence="1 4 5">Nucleus</location>
    </subcellularLocation>
</comment>
<comment type="function">
    <text evidence="5">Transcription activator.</text>
</comment>
<dbReference type="STRING" id="3983.A0A2C9WHK8"/>
<protein>
    <recommendedName>
        <fullName evidence="5">Growth-regulating factor</fullName>
    </recommendedName>
</protein>
<dbReference type="SMART" id="SM00951">
    <property type="entry name" value="QLQ"/>
    <property type="match status" value="1"/>
</dbReference>
<dbReference type="GO" id="GO:0006355">
    <property type="term" value="P:regulation of DNA-templated transcription"/>
    <property type="evidence" value="ECO:0007669"/>
    <property type="project" value="InterPro"/>
</dbReference>
<proteinExistence type="inferred from homology"/>
<dbReference type="Pfam" id="PF08879">
    <property type="entry name" value="WRC"/>
    <property type="match status" value="1"/>
</dbReference>
<dbReference type="GO" id="GO:0005634">
    <property type="term" value="C:nucleus"/>
    <property type="evidence" value="ECO:0007669"/>
    <property type="project" value="UniProtKB-SubCell"/>
</dbReference>
<evidence type="ECO:0000313" key="10">
    <source>
        <dbReference type="Proteomes" id="UP000091857"/>
    </source>
</evidence>
<dbReference type="InterPro" id="IPR014977">
    <property type="entry name" value="WRC_dom"/>
</dbReference>
<gene>
    <name evidence="9" type="ORF">MANES_01G041800v8</name>
</gene>
<evidence type="ECO:0000256" key="1">
    <source>
        <dbReference type="ARBA" id="ARBA00004123"/>
    </source>
</evidence>
<evidence type="ECO:0000256" key="3">
    <source>
        <dbReference type="ARBA" id="ARBA00023242"/>
    </source>
</evidence>
<dbReference type="PANTHER" id="PTHR31602:SF101">
    <property type="entry name" value="GROWTH-REGULATING FACTOR 7"/>
    <property type="match status" value="1"/>
</dbReference>
<keyword evidence="3 4" id="KW-0539">Nucleus</keyword>
<dbReference type="PROSITE" id="PS51666">
    <property type="entry name" value="QLQ"/>
    <property type="match status" value="1"/>
</dbReference>
<dbReference type="PROSITE" id="PS51667">
    <property type="entry name" value="WRC"/>
    <property type="match status" value="1"/>
</dbReference>
<evidence type="ECO:0000256" key="4">
    <source>
        <dbReference type="PROSITE-ProRule" id="PRU01002"/>
    </source>
</evidence>
<reference evidence="10" key="1">
    <citation type="journal article" date="2016" name="Nat. Biotechnol.">
        <title>Sequencing wild and cultivated cassava and related species reveals extensive interspecific hybridization and genetic diversity.</title>
        <authorList>
            <person name="Bredeson J.V."/>
            <person name="Lyons J.B."/>
            <person name="Prochnik S.E."/>
            <person name="Wu G.A."/>
            <person name="Ha C.M."/>
            <person name="Edsinger-Gonzales E."/>
            <person name="Grimwood J."/>
            <person name="Schmutz J."/>
            <person name="Rabbi I.Y."/>
            <person name="Egesi C."/>
            <person name="Nauluvula P."/>
            <person name="Lebot V."/>
            <person name="Ndunguru J."/>
            <person name="Mkamilo G."/>
            <person name="Bart R.S."/>
            <person name="Setter T.L."/>
            <person name="Gleadow R.M."/>
            <person name="Kulakow P."/>
            <person name="Ferguson M.E."/>
            <person name="Rounsley S."/>
            <person name="Rokhsar D.S."/>
        </authorList>
    </citation>
    <scope>NUCLEOTIDE SEQUENCE [LARGE SCALE GENOMIC DNA]</scope>
    <source>
        <strain evidence="10">cv. AM560-2</strain>
    </source>
</reference>
<dbReference type="InterPro" id="IPR014978">
    <property type="entry name" value="Gln-Leu-Gln_QLQ"/>
</dbReference>
<dbReference type="Gramene" id="Manes.01G041800.1.v8.1">
    <property type="protein sequence ID" value="Manes.01G041800.1.v8.1.CDS"/>
    <property type="gene ID" value="Manes.01G041800.v8.1"/>
</dbReference>
<dbReference type="InterPro" id="IPR031137">
    <property type="entry name" value="GRF"/>
</dbReference>
<dbReference type="GO" id="GO:0099402">
    <property type="term" value="P:plant organ development"/>
    <property type="evidence" value="ECO:0007669"/>
    <property type="project" value="UniProtKB-ARBA"/>
</dbReference>
<evidence type="ECO:0000256" key="5">
    <source>
        <dbReference type="RuleBase" id="RU367127"/>
    </source>
</evidence>
<feature type="compositionally biased region" description="Polar residues" evidence="6">
    <location>
        <begin position="341"/>
        <end position="355"/>
    </location>
</feature>
<evidence type="ECO:0000259" key="8">
    <source>
        <dbReference type="PROSITE" id="PS51667"/>
    </source>
</evidence>
<feature type="compositionally biased region" description="Polar residues" evidence="6">
    <location>
        <begin position="431"/>
        <end position="440"/>
    </location>
</feature>
<evidence type="ECO:0000313" key="9">
    <source>
        <dbReference type="EMBL" id="OAY59570.1"/>
    </source>
</evidence>
<feature type="compositionally biased region" description="Low complexity" evidence="6">
    <location>
        <begin position="356"/>
        <end position="375"/>
    </location>
</feature>
<keyword evidence="5" id="KW-0010">Activator</keyword>